<feature type="compositionally biased region" description="Polar residues" evidence="2">
    <location>
        <begin position="281"/>
        <end position="298"/>
    </location>
</feature>
<dbReference type="Proteomes" id="UP000054248">
    <property type="component" value="Unassembled WGS sequence"/>
</dbReference>
<evidence type="ECO:0000256" key="1">
    <source>
        <dbReference type="SAM" id="Coils"/>
    </source>
</evidence>
<protein>
    <submittedName>
        <fullName evidence="3">Uncharacterized protein</fullName>
    </submittedName>
</protein>
<dbReference type="EMBL" id="KN823098">
    <property type="protein sequence ID" value="KIO22883.1"/>
    <property type="molecule type" value="Genomic_DNA"/>
</dbReference>
<feature type="non-terminal residue" evidence="3">
    <location>
        <position position="575"/>
    </location>
</feature>
<reference evidence="3 4" key="1">
    <citation type="submission" date="2014-04" db="EMBL/GenBank/DDBJ databases">
        <authorList>
            <consortium name="DOE Joint Genome Institute"/>
            <person name="Kuo A."/>
            <person name="Girlanda M."/>
            <person name="Perotto S."/>
            <person name="Kohler A."/>
            <person name="Nagy L.G."/>
            <person name="Floudas D."/>
            <person name="Copeland A."/>
            <person name="Barry K.W."/>
            <person name="Cichocki N."/>
            <person name="Veneault-Fourrey C."/>
            <person name="LaButti K."/>
            <person name="Lindquist E.A."/>
            <person name="Lipzen A."/>
            <person name="Lundell T."/>
            <person name="Morin E."/>
            <person name="Murat C."/>
            <person name="Sun H."/>
            <person name="Tunlid A."/>
            <person name="Henrissat B."/>
            <person name="Grigoriev I.V."/>
            <person name="Hibbett D.S."/>
            <person name="Martin F."/>
            <person name="Nordberg H.P."/>
            <person name="Cantor M.N."/>
            <person name="Hua S.X."/>
        </authorList>
    </citation>
    <scope>NUCLEOTIDE SEQUENCE [LARGE SCALE GENOMIC DNA]</scope>
    <source>
        <strain evidence="3 4">MUT 4182</strain>
    </source>
</reference>
<sequence>MTVSRPPRKSLPGGTPRRRRTSTRKPTYAERLVSIIQCIRVERRQSHSNPKYKAAGCNNKNVVHRKSILKEAKRRAEANRETFTVHDAKQLSRAEGDLAEAGVLQKVSNTGHYRLAHSIEHELDKTYKDLTTEEQSDPIIIGDIVRHATTQVDRKRSPSREPTASPSKRRRTSLAPRFATLEPEYSVPPPSTRGASQHPPPSQARSMPPPRQSLGPFKRKTRNSMGGRIETLFEGSLSPAPGDGDIDDEEEPTHVQLEQARSNITRLNAELQHYKALLNSHQGQDPANPTGSNEQSLGSIVPDSEENRTVIPSANTATVNVAPRSSIPYQSERQHPNRDLEELDVPFESNDQPAPTSTHSSPVRPSVSAHGSFVIEPSSSSSASRRALGRTGSNRGMVALPPHPTPPHTSDEEEEEEEEGGDQEMNDSLFLADGGASFDHAEDSYKMELSRHLAREEELRKRVDELMNAAREKDGKVKELQTRVERLQAGTGSAATENASFLQERNNRIAGLEAELARKVDELSHAEEKYHGEVLALEVANEDITSQLKALEAEKQQAHQEVLASQAEVDGKVAE</sequence>
<dbReference type="AlphaFoldDB" id="A0A0C3KNH6"/>
<proteinExistence type="predicted"/>
<organism evidence="3 4">
    <name type="scientific">Tulasnella calospora MUT 4182</name>
    <dbReference type="NCBI Taxonomy" id="1051891"/>
    <lineage>
        <taxon>Eukaryota</taxon>
        <taxon>Fungi</taxon>
        <taxon>Dikarya</taxon>
        <taxon>Basidiomycota</taxon>
        <taxon>Agaricomycotina</taxon>
        <taxon>Agaricomycetes</taxon>
        <taxon>Cantharellales</taxon>
        <taxon>Tulasnellaceae</taxon>
        <taxon>Tulasnella</taxon>
    </lineage>
</organism>
<evidence type="ECO:0000313" key="4">
    <source>
        <dbReference type="Proteomes" id="UP000054248"/>
    </source>
</evidence>
<feature type="coiled-coil region" evidence="1">
    <location>
        <begin position="449"/>
        <end position="568"/>
    </location>
</feature>
<dbReference type="HOGENOM" id="CLU_474577_0_0_1"/>
<feature type="region of interest" description="Disordered" evidence="2">
    <location>
        <begin position="1"/>
        <end position="27"/>
    </location>
</feature>
<keyword evidence="4" id="KW-1185">Reference proteome</keyword>
<evidence type="ECO:0000313" key="3">
    <source>
        <dbReference type="EMBL" id="KIO22883.1"/>
    </source>
</evidence>
<name>A0A0C3KNH6_9AGAM</name>
<feature type="compositionally biased region" description="Pro residues" evidence="2">
    <location>
        <begin position="198"/>
        <end position="211"/>
    </location>
</feature>
<keyword evidence="1" id="KW-0175">Coiled coil</keyword>
<feature type="region of interest" description="Disordered" evidence="2">
    <location>
        <begin position="346"/>
        <end position="446"/>
    </location>
</feature>
<feature type="compositionally biased region" description="Acidic residues" evidence="2">
    <location>
        <begin position="411"/>
        <end position="425"/>
    </location>
</feature>
<gene>
    <name evidence="3" type="ORF">M407DRAFT_27610</name>
</gene>
<dbReference type="OrthoDB" id="3220643at2759"/>
<feature type="region of interest" description="Disordered" evidence="2">
    <location>
        <begin position="281"/>
        <end position="310"/>
    </location>
</feature>
<feature type="region of interest" description="Disordered" evidence="2">
    <location>
        <begin position="138"/>
        <end position="254"/>
    </location>
</feature>
<feature type="compositionally biased region" description="Polar residues" evidence="2">
    <location>
        <begin position="349"/>
        <end position="363"/>
    </location>
</feature>
<evidence type="ECO:0000256" key="2">
    <source>
        <dbReference type="SAM" id="MobiDB-lite"/>
    </source>
</evidence>
<reference evidence="4" key="2">
    <citation type="submission" date="2015-01" db="EMBL/GenBank/DDBJ databases">
        <title>Evolutionary Origins and Diversification of the Mycorrhizal Mutualists.</title>
        <authorList>
            <consortium name="DOE Joint Genome Institute"/>
            <consortium name="Mycorrhizal Genomics Consortium"/>
            <person name="Kohler A."/>
            <person name="Kuo A."/>
            <person name="Nagy L.G."/>
            <person name="Floudas D."/>
            <person name="Copeland A."/>
            <person name="Barry K.W."/>
            <person name="Cichocki N."/>
            <person name="Veneault-Fourrey C."/>
            <person name="LaButti K."/>
            <person name="Lindquist E.A."/>
            <person name="Lipzen A."/>
            <person name="Lundell T."/>
            <person name="Morin E."/>
            <person name="Murat C."/>
            <person name="Riley R."/>
            <person name="Ohm R."/>
            <person name="Sun H."/>
            <person name="Tunlid A."/>
            <person name="Henrissat B."/>
            <person name="Grigoriev I.V."/>
            <person name="Hibbett D.S."/>
            <person name="Martin F."/>
        </authorList>
    </citation>
    <scope>NUCLEOTIDE SEQUENCE [LARGE SCALE GENOMIC DNA]</scope>
    <source>
        <strain evidence="4">MUT 4182</strain>
    </source>
</reference>
<accession>A0A0C3KNH6</accession>